<reference evidence="5" key="1">
    <citation type="submission" date="2014-12" db="EMBL/GenBank/DDBJ databases">
        <title>Complete Genome Sequencing of Pandoraea pulmonicola DSM 16583.</title>
        <authorList>
            <person name="Chan K.-G."/>
        </authorList>
    </citation>
    <scope>NUCLEOTIDE SEQUENCE [LARGE SCALE GENOMIC DNA]</scope>
    <source>
        <strain evidence="5">DSM 16583</strain>
    </source>
</reference>
<feature type="compositionally biased region" description="Polar residues" evidence="1">
    <location>
        <begin position="130"/>
        <end position="140"/>
    </location>
</feature>
<feature type="domain" description="Surface presentation of antigen" evidence="2">
    <location>
        <begin position="306"/>
        <end position="357"/>
    </location>
</feature>
<evidence type="ECO:0000313" key="4">
    <source>
        <dbReference type="EMBL" id="SUA90062.1"/>
    </source>
</evidence>
<feature type="region of interest" description="Disordered" evidence="1">
    <location>
        <begin position="351"/>
        <end position="401"/>
    </location>
</feature>
<feature type="region of interest" description="Disordered" evidence="1">
    <location>
        <begin position="99"/>
        <end position="306"/>
    </location>
</feature>
<proteinExistence type="predicted"/>
<accession>A0AAJ4ZB17</accession>
<reference evidence="3" key="2">
    <citation type="submission" date="2016-11" db="EMBL/GenBank/DDBJ databases">
        <title>Complete Genome Sequencing of Pandoraea pulmonicola DSM 16583.</title>
        <authorList>
            <person name="Chan K.-G."/>
        </authorList>
    </citation>
    <scope>NUCLEOTIDE SEQUENCE</scope>
    <source>
        <strain evidence="3">DSM 16583</strain>
    </source>
</reference>
<feature type="compositionally biased region" description="Polar residues" evidence="1">
    <location>
        <begin position="287"/>
        <end position="305"/>
    </location>
</feature>
<dbReference type="InterPro" id="IPR056746">
    <property type="entry name" value="SPAN_dom"/>
</dbReference>
<dbReference type="EMBL" id="UGSJ01000001">
    <property type="protein sequence ID" value="SUA90062.1"/>
    <property type="molecule type" value="Genomic_DNA"/>
</dbReference>
<evidence type="ECO:0000313" key="6">
    <source>
        <dbReference type="Proteomes" id="UP000254589"/>
    </source>
</evidence>
<dbReference type="Pfam" id="PF02510">
    <property type="entry name" value="SPAN"/>
    <property type="match status" value="1"/>
</dbReference>
<protein>
    <recommendedName>
        <fullName evidence="2">Surface presentation of antigen domain-containing protein</fullName>
    </recommendedName>
</protein>
<dbReference type="RefSeq" id="WP_039408612.1">
    <property type="nucleotide sequence ID" value="NZ_CP010310.2"/>
</dbReference>
<feature type="compositionally biased region" description="Low complexity" evidence="1">
    <location>
        <begin position="149"/>
        <end position="158"/>
    </location>
</feature>
<sequence length="401" mass="42641">MKFEKAGSPECSDSILGDAASAPSLTERVQAAAAQLSEGSLRDLAQLSPADTDAGTGEFVFRFYAGSPIPLDKDDDDDDWKVPDALPMSVDVVLHRTVSEPRVEVAPGGTAGAPPNDDTAAPRMTPSAFDGSNTNSSQQVPGGFKPGSRVEVASSKSSESSRHERFQEKTSHGGAKPARVRSLGQTTVRRPLGRASQIADAEPQPEVPAVRDGQLPEIARDGDQGPHHHGGNRGEAADNGRSDDEKVRAPVVTPRAPMPSFAPPSLPSKHDVPEQRPQSRMVRHQVRNSSQAAEETAPSESANRSETYEITYRFTSWGASASVKLNLDGSQLGRPILATPSDSRVHKALRAGMDKKSADAARKSSALPIMLASPSAPVVSPNEEERERHGKPQVPVEEGEQ</sequence>
<dbReference type="Proteomes" id="UP000035086">
    <property type="component" value="Chromosome"/>
</dbReference>
<evidence type="ECO:0000313" key="3">
    <source>
        <dbReference type="EMBL" id="AJC21244.1"/>
    </source>
</evidence>
<gene>
    <name evidence="4" type="ORF">NCTC13159_01541</name>
    <name evidence="3" type="ORF">RO07_13490</name>
</gene>
<dbReference type="EMBL" id="CP010310">
    <property type="protein sequence ID" value="AJC21244.1"/>
    <property type="molecule type" value="Genomic_DNA"/>
</dbReference>
<feature type="compositionally biased region" description="Basic and acidic residues" evidence="1">
    <location>
        <begin position="159"/>
        <end position="171"/>
    </location>
</feature>
<organism evidence="4 6">
    <name type="scientific">Pandoraea pulmonicola</name>
    <dbReference type="NCBI Taxonomy" id="93221"/>
    <lineage>
        <taxon>Bacteria</taxon>
        <taxon>Pseudomonadati</taxon>
        <taxon>Pseudomonadota</taxon>
        <taxon>Betaproteobacteria</taxon>
        <taxon>Burkholderiales</taxon>
        <taxon>Burkholderiaceae</taxon>
        <taxon>Pandoraea</taxon>
    </lineage>
</organism>
<dbReference type="AlphaFoldDB" id="A0AAJ4ZB17"/>
<dbReference type="Proteomes" id="UP000254589">
    <property type="component" value="Unassembled WGS sequence"/>
</dbReference>
<feature type="compositionally biased region" description="Basic and acidic residues" evidence="1">
    <location>
        <begin position="352"/>
        <end position="362"/>
    </location>
</feature>
<name>A0AAJ4ZB17_PANPU</name>
<evidence type="ECO:0000259" key="2">
    <source>
        <dbReference type="Pfam" id="PF02510"/>
    </source>
</evidence>
<dbReference type="KEGG" id="ppul:RO07_13490"/>
<evidence type="ECO:0000256" key="1">
    <source>
        <dbReference type="SAM" id="MobiDB-lite"/>
    </source>
</evidence>
<reference evidence="4 6" key="3">
    <citation type="submission" date="2018-06" db="EMBL/GenBank/DDBJ databases">
        <authorList>
            <consortium name="Pathogen Informatics"/>
            <person name="Doyle S."/>
        </authorList>
    </citation>
    <scope>NUCLEOTIDE SEQUENCE [LARGE SCALE GENOMIC DNA]</scope>
    <source>
        <strain evidence="4 6">NCTC13159</strain>
    </source>
</reference>
<feature type="compositionally biased region" description="Basic and acidic residues" evidence="1">
    <location>
        <begin position="235"/>
        <end position="248"/>
    </location>
</feature>
<keyword evidence="5" id="KW-1185">Reference proteome</keyword>
<evidence type="ECO:0000313" key="5">
    <source>
        <dbReference type="Proteomes" id="UP000035086"/>
    </source>
</evidence>
<feature type="compositionally biased region" description="Pro residues" evidence="1">
    <location>
        <begin position="256"/>
        <end position="266"/>
    </location>
</feature>